<dbReference type="KEGG" id="chg:AXF12_09140"/>
<dbReference type="AlphaFoldDB" id="A0AAX2H2H6"/>
<keyword evidence="3" id="KW-1185">Reference proteome</keyword>
<sequence>MTVGKAAIEIEGADIQYSEFLDSLKEKLGRSNLFPKKLALAEEQLRNAVLPWETKEKPKGVGKKRVKE</sequence>
<protein>
    <submittedName>
        <fullName evidence="2">Uncharacterized protein</fullName>
    </submittedName>
</protein>
<dbReference type="RefSeq" id="WP_066430476.1">
    <property type="nucleotide sequence ID" value="NZ_CP014227.1"/>
</dbReference>
<reference evidence="2 4" key="2">
    <citation type="submission" date="2017-06" db="EMBL/GenBank/DDBJ databases">
        <authorList>
            <consortium name="Pathogen Informatics"/>
        </authorList>
    </citation>
    <scope>NUCLEOTIDE SEQUENCE [LARGE SCALE GENOMIC DNA]</scope>
    <source>
        <strain evidence="2 4">NCTC12947</strain>
    </source>
</reference>
<evidence type="ECO:0000313" key="4">
    <source>
        <dbReference type="Proteomes" id="UP000215539"/>
    </source>
</evidence>
<name>A0AAX2H2H6_9FLAO</name>
<proteinExistence type="predicted"/>
<dbReference type="Proteomes" id="UP000215539">
    <property type="component" value="Chromosome 1"/>
</dbReference>
<evidence type="ECO:0000313" key="2">
    <source>
        <dbReference type="EMBL" id="SNV16513.1"/>
    </source>
</evidence>
<dbReference type="EMBL" id="CP014227">
    <property type="protein sequence ID" value="AMD85661.1"/>
    <property type="molecule type" value="Genomic_DNA"/>
</dbReference>
<dbReference type="Proteomes" id="UP000065822">
    <property type="component" value="Chromosome"/>
</dbReference>
<accession>A0AAX2H2H6</accession>
<dbReference type="EMBL" id="LT906449">
    <property type="protein sequence ID" value="SNV16513.1"/>
    <property type="molecule type" value="Genomic_DNA"/>
</dbReference>
<reference evidence="1 3" key="1">
    <citation type="submission" date="2016-02" db="EMBL/GenBank/DDBJ databases">
        <authorList>
            <person name="Holder M.E."/>
            <person name="Ajami N.J."/>
            <person name="Petrosino J.F."/>
        </authorList>
    </citation>
    <scope>NUCLEOTIDE SEQUENCE [LARGE SCALE GENOMIC DNA]</scope>
    <source>
        <strain evidence="1 3">CCUG 32990</strain>
    </source>
</reference>
<gene>
    <name evidence="1" type="ORF">AXF12_09140</name>
    <name evidence="2" type="ORF">SAMEA44541418_02332</name>
</gene>
<evidence type="ECO:0000313" key="1">
    <source>
        <dbReference type="EMBL" id="AMD85661.1"/>
    </source>
</evidence>
<evidence type="ECO:0000313" key="3">
    <source>
        <dbReference type="Proteomes" id="UP000065822"/>
    </source>
</evidence>
<organism evidence="2 4">
    <name type="scientific">Capnocytophaga haemolytica</name>
    <dbReference type="NCBI Taxonomy" id="45243"/>
    <lineage>
        <taxon>Bacteria</taxon>
        <taxon>Pseudomonadati</taxon>
        <taxon>Bacteroidota</taxon>
        <taxon>Flavobacteriia</taxon>
        <taxon>Flavobacteriales</taxon>
        <taxon>Flavobacteriaceae</taxon>
        <taxon>Capnocytophaga</taxon>
    </lineage>
</organism>